<dbReference type="InterPro" id="IPR024079">
    <property type="entry name" value="MetalloPept_cat_dom_sf"/>
</dbReference>
<dbReference type="RefSeq" id="WP_061607127.1">
    <property type="nucleotide sequence ID" value="NZ_JEMA01000351.1"/>
</dbReference>
<dbReference type="GO" id="GO:0008270">
    <property type="term" value="F:zinc ion binding"/>
    <property type="evidence" value="ECO:0007669"/>
    <property type="project" value="InterPro"/>
</dbReference>
<keyword evidence="1" id="KW-0732">Signal</keyword>
<dbReference type="SMART" id="SM00235">
    <property type="entry name" value="ZnMc"/>
    <property type="match status" value="1"/>
</dbReference>
<evidence type="ECO:0000313" key="4">
    <source>
        <dbReference type="Proteomes" id="UP000075260"/>
    </source>
</evidence>
<feature type="signal peptide" evidence="1">
    <location>
        <begin position="1"/>
        <end position="21"/>
    </location>
</feature>
<feature type="domain" description="Peptidase metallopeptidase" evidence="2">
    <location>
        <begin position="96"/>
        <end position="268"/>
    </location>
</feature>
<dbReference type="Gene3D" id="3.40.390.10">
    <property type="entry name" value="Collagenase (Catalytic Domain)"/>
    <property type="match status" value="1"/>
</dbReference>
<proteinExistence type="predicted"/>
<accession>A0A150QUF8</accession>
<evidence type="ECO:0000256" key="1">
    <source>
        <dbReference type="SAM" id="SignalP"/>
    </source>
</evidence>
<dbReference type="GO" id="GO:0006508">
    <property type="term" value="P:proteolysis"/>
    <property type="evidence" value="ECO:0007669"/>
    <property type="project" value="InterPro"/>
</dbReference>
<dbReference type="Proteomes" id="UP000075260">
    <property type="component" value="Unassembled WGS sequence"/>
</dbReference>
<comment type="caution">
    <text evidence="3">The sequence shown here is derived from an EMBL/GenBank/DDBJ whole genome shotgun (WGS) entry which is preliminary data.</text>
</comment>
<evidence type="ECO:0000313" key="3">
    <source>
        <dbReference type="EMBL" id="KYF71208.1"/>
    </source>
</evidence>
<dbReference type="EMBL" id="JEMA01000351">
    <property type="protein sequence ID" value="KYF71208.1"/>
    <property type="molecule type" value="Genomic_DNA"/>
</dbReference>
<name>A0A150QUF8_SORCE</name>
<evidence type="ECO:0000259" key="2">
    <source>
        <dbReference type="SMART" id="SM00235"/>
    </source>
</evidence>
<dbReference type="SUPFAM" id="SSF55486">
    <property type="entry name" value="Metalloproteases ('zincins'), catalytic domain"/>
    <property type="match status" value="1"/>
</dbReference>
<gene>
    <name evidence="3" type="ORF">BE15_21905</name>
</gene>
<organism evidence="3 4">
    <name type="scientific">Sorangium cellulosum</name>
    <name type="common">Polyangium cellulosum</name>
    <dbReference type="NCBI Taxonomy" id="56"/>
    <lineage>
        <taxon>Bacteria</taxon>
        <taxon>Pseudomonadati</taxon>
        <taxon>Myxococcota</taxon>
        <taxon>Polyangia</taxon>
        <taxon>Polyangiales</taxon>
        <taxon>Polyangiaceae</taxon>
        <taxon>Sorangium</taxon>
    </lineage>
</organism>
<reference evidence="3 4" key="1">
    <citation type="submission" date="2014-02" db="EMBL/GenBank/DDBJ databases">
        <title>The small core and large imbalanced accessory genome model reveals a collaborative survival strategy of Sorangium cellulosum strains in nature.</title>
        <authorList>
            <person name="Han K."/>
            <person name="Peng R."/>
            <person name="Blom J."/>
            <person name="Li Y.-Z."/>
        </authorList>
    </citation>
    <scope>NUCLEOTIDE SEQUENCE [LARGE SCALE GENOMIC DNA]</scope>
    <source>
        <strain evidence="3 4">So0008-312</strain>
    </source>
</reference>
<dbReference type="InterPro" id="IPR006026">
    <property type="entry name" value="Peptidase_Metallo"/>
</dbReference>
<protein>
    <recommendedName>
        <fullName evidence="2">Peptidase metallopeptidase domain-containing protein</fullName>
    </recommendedName>
</protein>
<dbReference type="OrthoDB" id="5289073at2"/>
<dbReference type="AlphaFoldDB" id="A0A150QUF8"/>
<sequence length="281" mass="30070">MSIPPSVHGFLVLLSATSALAAAGCVADPSSDAGEPVGDSQQSFDEWKASLPRDPNDGAYLVDGDIGVHDDVTLKELSAERQQPGALIVNRRDDGSDDRWSDEQKMNLTYCVSPRFGDDYDAVVAATRSAGSTWAGAAAVRFVYQPDEDEACDSEEPPVLFEVVPASGATYNGRAFLPSMVARGYHQVFIDLGNIARARSKTLTGVLRHELGHVLGFRHEHVRPEGNGACTERPAWRALTPYDPASVMHYNAASRCQGTNAGDYVLTSLDEAGAAALYGEP</sequence>
<feature type="chain" id="PRO_5007567366" description="Peptidase metallopeptidase domain-containing protein" evidence="1">
    <location>
        <begin position="22"/>
        <end position="281"/>
    </location>
</feature>
<dbReference type="GO" id="GO:0008237">
    <property type="term" value="F:metallopeptidase activity"/>
    <property type="evidence" value="ECO:0007669"/>
    <property type="project" value="InterPro"/>
</dbReference>